<dbReference type="Gene3D" id="3.30.420.40">
    <property type="match status" value="1"/>
</dbReference>
<accession>A0A2Z3JI74</accession>
<dbReference type="InterPro" id="IPR050273">
    <property type="entry name" value="GppA/Ppx_hydrolase"/>
</dbReference>
<dbReference type="PANTHER" id="PTHR30005">
    <property type="entry name" value="EXOPOLYPHOSPHATASE"/>
    <property type="match status" value="1"/>
</dbReference>
<dbReference type="KEGG" id="dez:DKM44_11085"/>
<dbReference type="InterPro" id="IPR003695">
    <property type="entry name" value="Ppx_GppA_N"/>
</dbReference>
<evidence type="ECO:0000313" key="2">
    <source>
        <dbReference type="EMBL" id="AWN23706.1"/>
    </source>
</evidence>
<name>A0A2Z3JI74_9DEIO</name>
<dbReference type="Gene3D" id="3.30.420.150">
    <property type="entry name" value="Exopolyphosphatase. Domain 2"/>
    <property type="match status" value="1"/>
</dbReference>
<dbReference type="PANTHER" id="PTHR30005:SF0">
    <property type="entry name" value="RETROGRADE REGULATION PROTEIN 2"/>
    <property type="match status" value="1"/>
</dbReference>
<gene>
    <name evidence="2" type="ORF">DKM44_11085</name>
</gene>
<dbReference type="EMBL" id="CP029494">
    <property type="protein sequence ID" value="AWN23706.1"/>
    <property type="molecule type" value="Genomic_DNA"/>
</dbReference>
<protein>
    <recommendedName>
        <fullName evidence="1">Ppx/GppA phosphatase N-terminal domain-containing protein</fullName>
    </recommendedName>
</protein>
<dbReference type="SUPFAM" id="SSF53067">
    <property type="entry name" value="Actin-like ATPase domain"/>
    <property type="match status" value="2"/>
</dbReference>
<dbReference type="GO" id="GO:0016462">
    <property type="term" value="F:pyrophosphatase activity"/>
    <property type="evidence" value="ECO:0007669"/>
    <property type="project" value="TreeGrafter"/>
</dbReference>
<proteinExistence type="predicted"/>
<dbReference type="AlphaFoldDB" id="A0A2Z3JI74"/>
<evidence type="ECO:0000259" key="1">
    <source>
        <dbReference type="Pfam" id="PF02541"/>
    </source>
</evidence>
<dbReference type="Proteomes" id="UP000245368">
    <property type="component" value="Chromosome"/>
</dbReference>
<sequence>MRVAVADLGTNACKLLIAEGNGLAFRVTEEVRRQTRLGECLDAEGNLTSEGEGRLIAALRTFAELAQAAGVGNVRAYATSALREAPNAQAVVARVREASGIKPVIISGEREGKLTYLGAAHSSGFGPDNLLLDLGGGSLELARGGPEQAGVVVSLPLGAVRLHREVLFEEPPGAQAVAALERRVTETLASHLDPFRVNQNTRVFGSSGTFQALGAAIASRQGAARVSEHKAGGFTFEVGALGELLRELQDLTPAQRIQAGIEPLRTDIIVAGAAVLHAALRTVGAERVTVSGGALREGMLLEAFAAGP</sequence>
<dbReference type="OrthoDB" id="9807195at2"/>
<organism evidence="2 3">
    <name type="scientific">Deinococcus irradiatisoli</name>
    <dbReference type="NCBI Taxonomy" id="2202254"/>
    <lineage>
        <taxon>Bacteria</taxon>
        <taxon>Thermotogati</taxon>
        <taxon>Deinococcota</taxon>
        <taxon>Deinococci</taxon>
        <taxon>Deinococcales</taxon>
        <taxon>Deinococcaceae</taxon>
        <taxon>Deinococcus</taxon>
    </lineage>
</organism>
<reference evidence="2 3" key="1">
    <citation type="submission" date="2018-05" db="EMBL/GenBank/DDBJ databases">
        <title>Complete Genome Sequence of Deinococcus sp. strain 17bor-2.</title>
        <authorList>
            <person name="Srinivasan S."/>
        </authorList>
    </citation>
    <scope>NUCLEOTIDE SEQUENCE [LARGE SCALE GENOMIC DNA]</scope>
    <source>
        <strain evidence="2 3">17bor-2</strain>
    </source>
</reference>
<evidence type="ECO:0000313" key="3">
    <source>
        <dbReference type="Proteomes" id="UP000245368"/>
    </source>
</evidence>
<dbReference type="Pfam" id="PF02541">
    <property type="entry name" value="Ppx-GppA"/>
    <property type="match status" value="1"/>
</dbReference>
<dbReference type="CDD" id="cd24054">
    <property type="entry name" value="ASKHA_NBD_AaPPX-GppA_MtPPX2-like"/>
    <property type="match status" value="1"/>
</dbReference>
<feature type="domain" description="Ppx/GppA phosphatase N-terminal" evidence="1">
    <location>
        <begin position="18"/>
        <end position="302"/>
    </location>
</feature>
<keyword evidence="3" id="KW-1185">Reference proteome</keyword>
<dbReference type="RefSeq" id="WP_109827434.1">
    <property type="nucleotide sequence ID" value="NZ_CP029494.1"/>
</dbReference>
<dbReference type="InterPro" id="IPR043129">
    <property type="entry name" value="ATPase_NBD"/>
</dbReference>